<reference evidence="7 8" key="1">
    <citation type="journal article" date="2016" name="J. Zhejiang Univ. Sci. B">
        <title>Antibiotic resistance mechanisms of Myroides sp.</title>
        <authorList>
            <person name="Hu S."/>
            <person name="Yuan S."/>
            <person name="Qu H."/>
            <person name="Jiang T."/>
            <person name="Zhou Y."/>
            <person name="Wang M."/>
            <person name="Ming D."/>
        </authorList>
    </citation>
    <scope>NUCLEOTIDE SEQUENCE [LARGE SCALE GENOMIC DNA]</scope>
    <source>
        <strain evidence="7 8">PR63039</strain>
    </source>
</reference>
<dbReference type="SMART" id="SM00382">
    <property type="entry name" value="AAA"/>
    <property type="match status" value="2"/>
</dbReference>
<dbReference type="InterPro" id="IPR032781">
    <property type="entry name" value="ABC_tran_Xtn"/>
</dbReference>
<evidence type="ECO:0000256" key="2">
    <source>
        <dbReference type="ARBA" id="ARBA00022741"/>
    </source>
</evidence>
<evidence type="ECO:0000256" key="5">
    <source>
        <dbReference type="ARBA" id="ARBA00074044"/>
    </source>
</evidence>
<gene>
    <name evidence="7" type="ORF">AS202_03155</name>
</gene>
<dbReference type="FunFam" id="3.40.50.300:FF:000011">
    <property type="entry name" value="Putative ABC transporter ATP-binding component"/>
    <property type="match status" value="1"/>
</dbReference>
<keyword evidence="2" id="KW-0547">Nucleotide-binding</keyword>
<dbReference type="PANTHER" id="PTHR42855:SF2">
    <property type="entry name" value="DRUG RESISTANCE ABC TRANSPORTER,ATP-BINDING PROTEIN"/>
    <property type="match status" value="1"/>
</dbReference>
<dbReference type="InterPro" id="IPR003593">
    <property type="entry name" value="AAA+_ATPase"/>
</dbReference>
<feature type="domain" description="ABC transporter" evidence="6">
    <location>
        <begin position="328"/>
        <end position="541"/>
    </location>
</feature>
<accession>A0A0S7E877</accession>
<dbReference type="FunFam" id="3.40.50.300:FF:000070">
    <property type="entry name" value="Putative ABC transporter ATP-binding component"/>
    <property type="match status" value="1"/>
</dbReference>
<evidence type="ECO:0000256" key="3">
    <source>
        <dbReference type="ARBA" id="ARBA00022840"/>
    </source>
</evidence>
<keyword evidence="3" id="KW-0067">ATP-binding</keyword>
<dbReference type="GO" id="GO:0005524">
    <property type="term" value="F:ATP binding"/>
    <property type="evidence" value="ECO:0007669"/>
    <property type="project" value="UniProtKB-KW"/>
</dbReference>
<evidence type="ECO:0000259" key="6">
    <source>
        <dbReference type="PROSITE" id="PS50893"/>
    </source>
</evidence>
<dbReference type="Gene3D" id="3.40.50.300">
    <property type="entry name" value="P-loop containing nucleotide triphosphate hydrolases"/>
    <property type="match status" value="2"/>
</dbReference>
<dbReference type="InterPro" id="IPR027417">
    <property type="entry name" value="P-loop_NTPase"/>
</dbReference>
<dbReference type="PANTHER" id="PTHR42855">
    <property type="entry name" value="ABC TRANSPORTER ATP-BINDING SUBUNIT"/>
    <property type="match status" value="1"/>
</dbReference>
<evidence type="ECO:0000256" key="4">
    <source>
        <dbReference type="ARBA" id="ARBA00061551"/>
    </source>
</evidence>
<dbReference type="EMBL" id="CP013690">
    <property type="protein sequence ID" value="ALU25212.1"/>
    <property type="molecule type" value="Genomic_DNA"/>
</dbReference>
<dbReference type="PROSITE" id="PS00211">
    <property type="entry name" value="ABC_TRANSPORTER_1"/>
    <property type="match status" value="2"/>
</dbReference>
<dbReference type="CDD" id="cd03221">
    <property type="entry name" value="ABCF_EF-3"/>
    <property type="match status" value="2"/>
</dbReference>
<dbReference type="GO" id="GO:0016887">
    <property type="term" value="F:ATP hydrolysis activity"/>
    <property type="evidence" value="ECO:0007669"/>
    <property type="project" value="InterPro"/>
</dbReference>
<dbReference type="Pfam" id="PF00005">
    <property type="entry name" value="ABC_tran"/>
    <property type="match status" value="2"/>
</dbReference>
<dbReference type="SUPFAM" id="SSF52540">
    <property type="entry name" value="P-loop containing nucleoside triphosphate hydrolases"/>
    <property type="match status" value="2"/>
</dbReference>
<evidence type="ECO:0000256" key="1">
    <source>
        <dbReference type="ARBA" id="ARBA00022737"/>
    </source>
</evidence>
<dbReference type="InterPro" id="IPR017871">
    <property type="entry name" value="ABC_transporter-like_CS"/>
</dbReference>
<dbReference type="Pfam" id="PF12848">
    <property type="entry name" value="ABC_tran_Xtn"/>
    <property type="match status" value="1"/>
</dbReference>
<dbReference type="PROSITE" id="PS50893">
    <property type="entry name" value="ABC_TRANSPORTER_2"/>
    <property type="match status" value="2"/>
</dbReference>
<name>A0A0S7E877_9FLAO</name>
<proteinExistence type="inferred from homology"/>
<dbReference type="GO" id="GO:0016740">
    <property type="term" value="F:transferase activity"/>
    <property type="evidence" value="ECO:0007669"/>
    <property type="project" value="UniProtKB-KW"/>
</dbReference>
<dbReference type="InterPro" id="IPR003439">
    <property type="entry name" value="ABC_transporter-like_ATP-bd"/>
</dbReference>
<organism evidence="7 8">
    <name type="scientific">Myroides odoratimimus</name>
    <dbReference type="NCBI Taxonomy" id="76832"/>
    <lineage>
        <taxon>Bacteria</taxon>
        <taxon>Pseudomonadati</taxon>
        <taxon>Bacteroidota</taxon>
        <taxon>Flavobacteriia</taxon>
        <taxon>Flavobacteriales</taxon>
        <taxon>Flavobacteriaceae</taxon>
        <taxon>Myroides</taxon>
    </lineage>
</organism>
<dbReference type="AlphaFoldDB" id="A0A0S7E877"/>
<sequence>MLNIHNLSVSFSGEYLFENVTFRIGAGDRVGLVGKNGAGKSTMLKLLSGDLEPDTGSMAVEKDLRIGFLRQDIDFIPGRTVLDEAYQAFVEIKKVEADLEKVNIELNERTDYESESYSELIEKLSDLTHRFEIIGGYNYVGNTERILLGLGFKREDFNNQTDTFSGGWRMRIELAKLLLQDNDLLLLDEPTNHLDIESIIWLEQFLKSYAGAVVIISHDKMFLDNVTNRTIEISLGKIYDFNKPYSQCLVLREELREMQLASQKNQAKKIEETEKLIEKFRYKATKASMAQSLIKKLDKVERIEVDEDDNAVMNISFPVSIDPGKVVLEIDKVTKRYGDKVIFKDIDLLIERGTKVAFVGQNGQGKSTLIKAIMEEFEYEGTIKLGHNVQLGYFAQNQADYLDGEKTVLDTMLDAATDSNRVKVRDMLGSFLFRGDDVEKKVKVLSGGERNRLALCKMLLLPINVLLMDEPTNHLDIKSKNVLKKALENFKGTLLLVSHDRDFLQGLTQLVYEFKDQKIKQYLGDINYFLEERNAQNMREIEKVTVAPVAKAVVVEEKKAPALSYEEQKKQKTLQNRLSKIENEIAELEKKVAKDDERLAVDYEKLMADSNFFSDYEKKKNKIDDLMIEWEEIHEQLQ</sequence>
<protein>
    <recommendedName>
        <fullName evidence="5">Probable ATP-binding protein YbiT</fullName>
    </recommendedName>
</protein>
<evidence type="ECO:0000313" key="8">
    <source>
        <dbReference type="Proteomes" id="UP000069030"/>
    </source>
</evidence>
<comment type="similarity">
    <text evidence="4">Belongs to the ABC transporter superfamily. ABCF family. YbiT subfamily.</text>
</comment>
<dbReference type="eggNOG" id="COG0488">
    <property type="taxonomic scope" value="Bacteria"/>
</dbReference>
<dbReference type="Proteomes" id="UP000069030">
    <property type="component" value="Chromosome"/>
</dbReference>
<dbReference type="KEGG" id="mod:AS202_03155"/>
<keyword evidence="1" id="KW-0677">Repeat</keyword>
<feature type="domain" description="ABC transporter" evidence="6">
    <location>
        <begin position="2"/>
        <end position="260"/>
    </location>
</feature>
<dbReference type="RefSeq" id="WP_006259646.1">
    <property type="nucleotide sequence ID" value="NZ_BCMQ01000005.1"/>
</dbReference>
<dbReference type="InterPro" id="IPR051309">
    <property type="entry name" value="ABCF_ATPase"/>
</dbReference>
<keyword evidence="7" id="KW-0808">Transferase</keyword>
<evidence type="ECO:0000313" key="7">
    <source>
        <dbReference type="EMBL" id="ALU25212.1"/>
    </source>
</evidence>